<reference evidence="1" key="1">
    <citation type="submission" date="2019-12" db="EMBL/GenBank/DDBJ databases">
        <title>Genome sequencing and annotation of Brassica cretica.</title>
        <authorList>
            <person name="Studholme D.J."/>
            <person name="Sarris P."/>
        </authorList>
    </citation>
    <scope>NUCLEOTIDE SEQUENCE</scope>
    <source>
        <strain evidence="1">PFS-109/04</strain>
        <tissue evidence="1">Leaf</tissue>
    </source>
</reference>
<dbReference type="PANTHER" id="PTHR33385">
    <property type="entry name" value="PROTEIN XRI1"/>
    <property type="match status" value="1"/>
</dbReference>
<organism evidence="1 2">
    <name type="scientific">Brassica cretica</name>
    <name type="common">Mustard</name>
    <dbReference type="NCBI Taxonomy" id="69181"/>
    <lineage>
        <taxon>Eukaryota</taxon>
        <taxon>Viridiplantae</taxon>
        <taxon>Streptophyta</taxon>
        <taxon>Embryophyta</taxon>
        <taxon>Tracheophyta</taxon>
        <taxon>Spermatophyta</taxon>
        <taxon>Magnoliopsida</taxon>
        <taxon>eudicotyledons</taxon>
        <taxon>Gunneridae</taxon>
        <taxon>Pentapetalae</taxon>
        <taxon>rosids</taxon>
        <taxon>malvids</taxon>
        <taxon>Brassicales</taxon>
        <taxon>Brassicaceae</taxon>
        <taxon>Brassiceae</taxon>
        <taxon>Brassica</taxon>
    </lineage>
</organism>
<evidence type="ECO:0008006" key="3">
    <source>
        <dbReference type="Google" id="ProtNLM"/>
    </source>
</evidence>
<evidence type="ECO:0000313" key="2">
    <source>
        <dbReference type="Proteomes" id="UP000712600"/>
    </source>
</evidence>
<sequence>MLSLSFSSSWNWKSQYCNNHQPQSSFSDVTECTMIEVTLNQEDHSYMFDDDDDESTTPVKACSESGNHHVTADQTIKKLDVPREAHSSVKRRRRISFGSPDDVHVDISEYLNLPPEAETSEVKRPVTRSSPNVIFKGRKSFSRLASSVIYPFSFIKPCGVDGDMTLKDINQKILTPPAKPKENKAETPVIQTSAFSGKPVVGKTKIRTEGGKGSITVMRTRG</sequence>
<dbReference type="GO" id="GO:0007143">
    <property type="term" value="P:female meiotic nuclear division"/>
    <property type="evidence" value="ECO:0007669"/>
    <property type="project" value="InterPro"/>
</dbReference>
<protein>
    <recommendedName>
        <fullName evidence="3">Protein XRI1</fullName>
    </recommendedName>
</protein>
<gene>
    <name evidence="1" type="ORF">F2Q69_00024740</name>
</gene>
<name>A0A8S9QA44_BRACR</name>
<dbReference type="AlphaFoldDB" id="A0A8S9QA44"/>
<evidence type="ECO:0000313" key="1">
    <source>
        <dbReference type="EMBL" id="KAF3539007.1"/>
    </source>
</evidence>
<proteinExistence type="predicted"/>
<dbReference type="InterPro" id="IPR039933">
    <property type="entry name" value="XRI1"/>
</dbReference>
<dbReference type="GO" id="GO:0007140">
    <property type="term" value="P:male meiotic nuclear division"/>
    <property type="evidence" value="ECO:0007669"/>
    <property type="project" value="InterPro"/>
</dbReference>
<dbReference type="Proteomes" id="UP000712600">
    <property type="component" value="Unassembled WGS sequence"/>
</dbReference>
<accession>A0A8S9QA44</accession>
<dbReference type="EMBL" id="QGKX02001290">
    <property type="protein sequence ID" value="KAF3539007.1"/>
    <property type="molecule type" value="Genomic_DNA"/>
</dbReference>
<comment type="caution">
    <text evidence="1">The sequence shown here is derived from an EMBL/GenBank/DDBJ whole genome shotgun (WGS) entry which is preliminary data.</text>
</comment>
<dbReference type="PANTHER" id="PTHR33385:SF19">
    <property type="entry name" value="PROTEIN XRI1"/>
    <property type="match status" value="1"/>
</dbReference>